<sequence length="73" mass="8079">MVQNNTLKKLIDTISATDIKSIQKSFANHLTCSLSKDTYSATKLDIYKALPIPFVTVSWNAGLPHNDPILTMT</sequence>
<dbReference type="RefSeq" id="WP_197705276.1">
    <property type="nucleotide sequence ID" value="NZ_LT934425.1"/>
</dbReference>
<gene>
    <name evidence="1" type="primary">glgP</name>
    <name evidence="1" type="ORF">KSMBR1_3952</name>
</gene>
<dbReference type="KEGG" id="kst:KSMBR1_3952"/>
<proteinExistence type="predicted"/>
<organism evidence="1 2">
    <name type="scientific">Kuenenia stuttgartiensis</name>
    <dbReference type="NCBI Taxonomy" id="174633"/>
    <lineage>
        <taxon>Bacteria</taxon>
        <taxon>Pseudomonadati</taxon>
        <taxon>Planctomycetota</taxon>
        <taxon>Candidatus Brocadiia</taxon>
        <taxon>Candidatus Brocadiales</taxon>
        <taxon>Candidatus Brocadiaceae</taxon>
        <taxon>Candidatus Kuenenia</taxon>
    </lineage>
</organism>
<evidence type="ECO:0000313" key="1">
    <source>
        <dbReference type="EMBL" id="SOH06424.1"/>
    </source>
</evidence>
<protein>
    <submittedName>
        <fullName evidence="1">Strongly similar to glycogen phosphorylase</fullName>
        <ecNumber evidence="1">2.4.1.1</ecNumber>
    </submittedName>
</protein>
<dbReference type="EC" id="2.4.1.1" evidence="1"/>
<dbReference type="GO" id="GO:0004645">
    <property type="term" value="F:1,4-alpha-oligoglucan phosphorylase activity"/>
    <property type="evidence" value="ECO:0007669"/>
    <property type="project" value="UniProtKB-EC"/>
</dbReference>
<accession>A0A2C9CL01</accession>
<keyword evidence="1" id="KW-0328">Glycosyltransferase</keyword>
<keyword evidence="1" id="KW-0808">Transferase</keyword>
<keyword evidence="2" id="KW-1185">Reference proteome</keyword>
<evidence type="ECO:0000313" key="2">
    <source>
        <dbReference type="Proteomes" id="UP000221734"/>
    </source>
</evidence>
<dbReference type="Proteomes" id="UP000221734">
    <property type="component" value="Chromosome Kuenenia_stuttgartiensis_MBR1"/>
</dbReference>
<name>A0A2C9CL01_KUEST</name>
<reference evidence="2" key="1">
    <citation type="submission" date="2017-10" db="EMBL/GenBank/DDBJ databases">
        <authorList>
            <person name="Frank J."/>
        </authorList>
    </citation>
    <scope>NUCLEOTIDE SEQUENCE [LARGE SCALE GENOMIC DNA]</scope>
</reference>
<dbReference type="EMBL" id="LT934425">
    <property type="protein sequence ID" value="SOH06424.1"/>
    <property type="molecule type" value="Genomic_DNA"/>
</dbReference>
<dbReference type="AlphaFoldDB" id="A0A2C9CL01"/>